<dbReference type="OrthoDB" id="8911262at2"/>
<dbReference type="PANTHER" id="PTHR35175">
    <property type="entry name" value="DUF1289 DOMAIN-CONTAINING PROTEIN"/>
    <property type="match status" value="1"/>
</dbReference>
<sequence length="79" mass="8477">MASVNPLPSPVPSPCINVCRMNPASGWCEGCWRTIDEIVAWGRLDDDAKRAVWAQLPQRRDGVAAADAAPTPRASFKAG</sequence>
<reference evidence="2 3" key="1">
    <citation type="submission" date="2019-01" db="EMBL/GenBank/DDBJ databases">
        <authorList>
            <person name="Chen W.-M."/>
        </authorList>
    </citation>
    <scope>NUCLEOTIDE SEQUENCE [LARGE SCALE GENOMIC DNA]</scope>
    <source>
        <strain evidence="2 3">ICH-3</strain>
    </source>
</reference>
<comment type="caution">
    <text evidence="2">The sequence shown here is derived from an EMBL/GenBank/DDBJ whole genome shotgun (WGS) entry which is preliminary data.</text>
</comment>
<dbReference type="Proteomes" id="UP000288178">
    <property type="component" value="Unassembled WGS sequence"/>
</dbReference>
<gene>
    <name evidence="2" type="ORF">ENE75_07465</name>
</gene>
<name>A0A437JYX9_9BURK</name>
<feature type="region of interest" description="Disordered" evidence="1">
    <location>
        <begin position="60"/>
        <end position="79"/>
    </location>
</feature>
<evidence type="ECO:0000313" key="2">
    <source>
        <dbReference type="EMBL" id="RVT52851.1"/>
    </source>
</evidence>
<keyword evidence="3" id="KW-1185">Reference proteome</keyword>
<protein>
    <submittedName>
        <fullName evidence="2">DUF1289 domain-containing protein</fullName>
    </submittedName>
</protein>
<dbReference type="InterPro" id="IPR010710">
    <property type="entry name" value="DUF1289"/>
</dbReference>
<dbReference type="AlphaFoldDB" id="A0A437JYX9"/>
<organism evidence="2 3">
    <name type="scientific">Rubrivivax albus</name>
    <dbReference type="NCBI Taxonomy" id="2499835"/>
    <lineage>
        <taxon>Bacteria</taxon>
        <taxon>Pseudomonadati</taxon>
        <taxon>Pseudomonadota</taxon>
        <taxon>Betaproteobacteria</taxon>
        <taxon>Burkholderiales</taxon>
        <taxon>Sphaerotilaceae</taxon>
        <taxon>Rubrivivax</taxon>
    </lineage>
</organism>
<dbReference type="PANTHER" id="PTHR35175:SF2">
    <property type="entry name" value="DUF1289 DOMAIN-CONTAINING PROTEIN"/>
    <property type="match status" value="1"/>
</dbReference>
<accession>A0A437JYX9</accession>
<evidence type="ECO:0000313" key="3">
    <source>
        <dbReference type="Proteomes" id="UP000288178"/>
    </source>
</evidence>
<dbReference type="EMBL" id="SACT01000002">
    <property type="protein sequence ID" value="RVT52851.1"/>
    <property type="molecule type" value="Genomic_DNA"/>
</dbReference>
<proteinExistence type="predicted"/>
<dbReference type="Pfam" id="PF06945">
    <property type="entry name" value="DUF1289"/>
    <property type="match status" value="1"/>
</dbReference>
<evidence type="ECO:0000256" key="1">
    <source>
        <dbReference type="SAM" id="MobiDB-lite"/>
    </source>
</evidence>